<keyword evidence="2" id="KW-1185">Reference proteome</keyword>
<evidence type="ECO:0000313" key="1">
    <source>
        <dbReference type="EMBL" id="MBB5109915.1"/>
    </source>
</evidence>
<proteinExistence type="predicted"/>
<evidence type="ECO:0000313" key="2">
    <source>
        <dbReference type="Proteomes" id="UP000549009"/>
    </source>
</evidence>
<reference evidence="1 2" key="1">
    <citation type="submission" date="2020-08" db="EMBL/GenBank/DDBJ databases">
        <title>Genomic Encyclopedia of Type Strains, Phase III (KMG-III): the genomes of soil and plant-associated and newly described type strains.</title>
        <authorList>
            <person name="Whitman W."/>
        </authorList>
    </citation>
    <scope>NUCLEOTIDE SEQUENCE [LARGE SCALE GENOMIC DNA]</scope>
    <source>
        <strain evidence="1 2">CECT 3146</strain>
    </source>
</reference>
<comment type="caution">
    <text evidence="1">The sequence shown here is derived from an EMBL/GenBank/DDBJ whole genome shotgun (WGS) entry which is preliminary data.</text>
</comment>
<organism evidence="1 2">
    <name type="scientific">Streptomyces spectabilis</name>
    <dbReference type="NCBI Taxonomy" id="68270"/>
    <lineage>
        <taxon>Bacteria</taxon>
        <taxon>Bacillati</taxon>
        <taxon>Actinomycetota</taxon>
        <taxon>Actinomycetes</taxon>
        <taxon>Kitasatosporales</taxon>
        <taxon>Streptomycetaceae</taxon>
        <taxon>Streptomyces</taxon>
    </lineage>
</organism>
<protein>
    <submittedName>
        <fullName evidence="1">Uncharacterized protein</fullName>
    </submittedName>
</protein>
<gene>
    <name evidence="1" type="ORF">FHS40_009045</name>
</gene>
<accession>A0A7W8F0N2</accession>
<dbReference type="Proteomes" id="UP000549009">
    <property type="component" value="Unassembled WGS sequence"/>
</dbReference>
<sequence length="102" mass="10991">MIGQTSVLPPGDVRARLLRPPYGELSAVQGQATVPGQLISLSPRCLGQGRHPCLQTLVEQEGQHSPALMHGGSGDERMLPQAVFNESAVHLLQPHIPRNRVC</sequence>
<dbReference type="AlphaFoldDB" id="A0A7W8F0N2"/>
<dbReference type="EMBL" id="JACHJD010000046">
    <property type="protein sequence ID" value="MBB5109915.1"/>
    <property type="molecule type" value="Genomic_DNA"/>
</dbReference>
<name>A0A7W8F0N2_STRST</name>